<dbReference type="EMBL" id="BAABKX010000018">
    <property type="protein sequence ID" value="GAA5060351.1"/>
    <property type="molecule type" value="Genomic_DNA"/>
</dbReference>
<dbReference type="GeneID" id="68613599"/>
<name>A0AAV3UNM5_9EURY</name>
<evidence type="ECO:0000313" key="3">
    <source>
        <dbReference type="Proteomes" id="UP001501729"/>
    </source>
</evidence>
<protein>
    <submittedName>
        <fullName evidence="2">Uncharacterized protein</fullName>
    </submittedName>
</protein>
<dbReference type="RefSeq" id="WP_227773408.1">
    <property type="nucleotide sequence ID" value="NZ_BAABKX010000018.1"/>
</dbReference>
<accession>A0AAV3UNM5</accession>
<dbReference type="Proteomes" id="UP001501729">
    <property type="component" value="Unassembled WGS sequence"/>
</dbReference>
<organism evidence="2 3">
    <name type="scientific">Haladaptatus pallidirubidus</name>
    <dbReference type="NCBI Taxonomy" id="1008152"/>
    <lineage>
        <taxon>Archaea</taxon>
        <taxon>Methanobacteriati</taxon>
        <taxon>Methanobacteriota</taxon>
        <taxon>Stenosarchaea group</taxon>
        <taxon>Halobacteria</taxon>
        <taxon>Halobacteriales</taxon>
        <taxon>Haladaptataceae</taxon>
        <taxon>Haladaptatus</taxon>
    </lineage>
</organism>
<proteinExistence type="predicted"/>
<keyword evidence="1" id="KW-0472">Membrane</keyword>
<sequence>MSIVNKEHLSSQSFVLELVVLILITCVAFVELWGSGLPQLPDAVILAVSTGGGFICAIIWAIIDDKGHFQEHISNYGCWSYNSTHDIS</sequence>
<keyword evidence="1" id="KW-0812">Transmembrane</keyword>
<evidence type="ECO:0000313" key="2">
    <source>
        <dbReference type="EMBL" id="GAA5060351.1"/>
    </source>
</evidence>
<keyword evidence="1" id="KW-1133">Transmembrane helix</keyword>
<dbReference type="AlphaFoldDB" id="A0AAV3UNM5"/>
<gene>
    <name evidence="2" type="ORF">GCM10025751_45390</name>
</gene>
<keyword evidence="3" id="KW-1185">Reference proteome</keyword>
<feature type="transmembrane region" description="Helical" evidence="1">
    <location>
        <begin position="44"/>
        <end position="63"/>
    </location>
</feature>
<reference evidence="2 3" key="1">
    <citation type="journal article" date="2019" name="Int. J. Syst. Evol. Microbiol.">
        <title>The Global Catalogue of Microorganisms (GCM) 10K type strain sequencing project: providing services to taxonomists for standard genome sequencing and annotation.</title>
        <authorList>
            <consortium name="The Broad Institute Genomics Platform"/>
            <consortium name="The Broad Institute Genome Sequencing Center for Infectious Disease"/>
            <person name="Wu L."/>
            <person name="Ma J."/>
        </authorList>
    </citation>
    <scope>NUCLEOTIDE SEQUENCE [LARGE SCALE GENOMIC DNA]</scope>
    <source>
        <strain evidence="2 3">JCM 17504</strain>
    </source>
</reference>
<feature type="transmembrane region" description="Helical" evidence="1">
    <location>
        <begin position="12"/>
        <end position="32"/>
    </location>
</feature>
<comment type="caution">
    <text evidence="2">The sequence shown here is derived from an EMBL/GenBank/DDBJ whole genome shotgun (WGS) entry which is preliminary data.</text>
</comment>
<evidence type="ECO:0000256" key="1">
    <source>
        <dbReference type="SAM" id="Phobius"/>
    </source>
</evidence>